<evidence type="ECO:0000259" key="1">
    <source>
        <dbReference type="Pfam" id="PF02543"/>
    </source>
</evidence>
<comment type="caution">
    <text evidence="2">The sequence shown here is derived from an EMBL/GenBank/DDBJ whole genome shotgun (WGS) entry which is preliminary data.</text>
</comment>
<name>A0A1E3XCE3_9BACT</name>
<dbReference type="EMBL" id="MAYW01000054">
    <property type="protein sequence ID" value="ODS32634.1"/>
    <property type="molecule type" value="Genomic_DNA"/>
</dbReference>
<dbReference type="Proteomes" id="UP000094056">
    <property type="component" value="Unassembled WGS sequence"/>
</dbReference>
<dbReference type="PATRIC" id="fig|1872076.5.peg.2633"/>
<dbReference type="GO" id="GO:0016740">
    <property type="term" value="F:transferase activity"/>
    <property type="evidence" value="ECO:0007669"/>
    <property type="project" value="UniProtKB-KW"/>
</dbReference>
<dbReference type="PANTHER" id="PTHR34847:SF1">
    <property type="entry name" value="NODULATION PROTEIN U"/>
    <property type="match status" value="1"/>
</dbReference>
<dbReference type="AlphaFoldDB" id="A0A1E3XCE3"/>
<dbReference type="PANTHER" id="PTHR34847">
    <property type="entry name" value="NODULATION PROTEIN U"/>
    <property type="match status" value="1"/>
</dbReference>
<proteinExistence type="predicted"/>
<organism evidence="2 3">
    <name type="scientific">Candidatus Scalindua rubra</name>
    <dbReference type="NCBI Taxonomy" id="1872076"/>
    <lineage>
        <taxon>Bacteria</taxon>
        <taxon>Pseudomonadati</taxon>
        <taxon>Planctomycetota</taxon>
        <taxon>Candidatus Brocadiia</taxon>
        <taxon>Candidatus Brocadiales</taxon>
        <taxon>Candidatus Scalinduaceae</taxon>
        <taxon>Candidatus Scalindua</taxon>
    </lineage>
</organism>
<accession>A0A1E3XCE3</accession>
<gene>
    <name evidence="2" type="ORF">SCARUB_02235</name>
</gene>
<dbReference type="InterPro" id="IPR003696">
    <property type="entry name" value="Carbtransf_dom"/>
</dbReference>
<evidence type="ECO:0000313" key="3">
    <source>
        <dbReference type="Proteomes" id="UP000094056"/>
    </source>
</evidence>
<sequence length="120" mass="13685">MYILGINSAYHEPSACLIKDGKIVAAVEEERFNRVRHGKFAMVDNPHWLPEESIKYCLKEANISVKEIDYIGFSFRPEHGQGVSKGSSLPIAFPRFQSYSYITGLLLKPPLHFLRIKCKT</sequence>
<feature type="domain" description="Carbamoyltransferase" evidence="1">
    <location>
        <begin position="3"/>
        <end position="74"/>
    </location>
</feature>
<evidence type="ECO:0000313" key="2">
    <source>
        <dbReference type="EMBL" id="ODS32634.1"/>
    </source>
</evidence>
<protein>
    <submittedName>
        <fullName evidence="2">Carbamoyltransferase</fullName>
    </submittedName>
</protein>
<dbReference type="Pfam" id="PF02543">
    <property type="entry name" value="Carbam_trans_N"/>
    <property type="match status" value="1"/>
</dbReference>
<reference evidence="2 3" key="1">
    <citation type="submission" date="2016-07" db="EMBL/GenBank/DDBJ databases">
        <title>Draft genome of Scalindua rubra, obtained from a brine-seawater interface in the Red Sea, sheds light on salt adaptation in anammox bacteria.</title>
        <authorList>
            <person name="Speth D.R."/>
            <person name="Lagkouvardos I."/>
            <person name="Wang Y."/>
            <person name="Qian P.-Y."/>
            <person name="Dutilh B.E."/>
            <person name="Jetten M.S."/>
        </authorList>
    </citation>
    <scope>NUCLEOTIDE SEQUENCE [LARGE SCALE GENOMIC DNA]</scope>
    <source>
        <strain evidence="2">BSI-1</strain>
    </source>
</reference>
<dbReference type="Gene3D" id="3.30.420.40">
    <property type="match status" value="1"/>
</dbReference>
<dbReference type="InterPro" id="IPR051338">
    <property type="entry name" value="NodU/CmcH_Carbamoyltrnsfr"/>
</dbReference>
<keyword evidence="2" id="KW-0808">Transferase</keyword>